<dbReference type="EMBL" id="AP022561">
    <property type="protein sequence ID" value="BBX09154.1"/>
    <property type="molecule type" value="Genomic_DNA"/>
</dbReference>
<gene>
    <name evidence="1" type="ORF">MAIC_39570</name>
</gene>
<dbReference type="AlphaFoldDB" id="A0AAD1MEF9"/>
<dbReference type="Proteomes" id="UP000467327">
    <property type="component" value="Chromosome"/>
</dbReference>
<name>A0AAD1MEF9_9MYCO</name>
<reference evidence="1 2" key="1">
    <citation type="journal article" date="2019" name="Emerg. Microbes Infect.">
        <title>Comprehensive subspecies identification of 175 nontuberculous mycobacteria species based on 7547 genomic profiles.</title>
        <authorList>
            <person name="Matsumoto Y."/>
            <person name="Kinjo T."/>
            <person name="Motooka D."/>
            <person name="Nabeya D."/>
            <person name="Jung N."/>
            <person name="Uechi K."/>
            <person name="Horii T."/>
            <person name="Iida T."/>
            <person name="Fujita J."/>
            <person name="Nakamura S."/>
        </authorList>
    </citation>
    <scope>NUCLEOTIDE SEQUENCE [LARGE SCALE GENOMIC DNA]</scope>
    <source>
        <strain evidence="1 2">JCM 6376</strain>
    </source>
</reference>
<proteinExistence type="predicted"/>
<evidence type="ECO:0000313" key="1">
    <source>
        <dbReference type="EMBL" id="BBX09154.1"/>
    </source>
</evidence>
<accession>A0AAD1MEF9</accession>
<protein>
    <submittedName>
        <fullName evidence="1">Uncharacterized protein</fullName>
    </submittedName>
</protein>
<keyword evidence="2" id="KW-1185">Reference proteome</keyword>
<evidence type="ECO:0000313" key="2">
    <source>
        <dbReference type="Proteomes" id="UP000467327"/>
    </source>
</evidence>
<sequence>MSVRFGGAVGESAADAVRVAAVLADVAVPDCTTDAAGSVVAASAVELESAAAAGVAAGVMRRAADVDFAGMVRLLAPGLTVPVRLGAVVRPVPPTFAPVLLCADDGESSLGESAWATPVAPFSAAQTPRARAPVPNQIDTLL</sequence>
<dbReference type="KEGG" id="maic:MAIC_39570"/>
<organism evidence="1 2">
    <name type="scientific">Mycolicibacterium aichiense</name>
    <dbReference type="NCBI Taxonomy" id="1799"/>
    <lineage>
        <taxon>Bacteria</taxon>
        <taxon>Bacillati</taxon>
        <taxon>Actinomycetota</taxon>
        <taxon>Actinomycetes</taxon>
        <taxon>Mycobacteriales</taxon>
        <taxon>Mycobacteriaceae</taxon>
        <taxon>Mycolicibacterium</taxon>
    </lineage>
</organism>